<dbReference type="Pfam" id="PF00248">
    <property type="entry name" value="Aldo_ket_red"/>
    <property type="match status" value="1"/>
</dbReference>
<dbReference type="InterPro" id="IPR020471">
    <property type="entry name" value="AKR"/>
</dbReference>
<dbReference type="EMBL" id="SMOL01000695">
    <property type="protein sequence ID" value="KAB2603322.1"/>
    <property type="molecule type" value="Genomic_DNA"/>
</dbReference>
<gene>
    <name evidence="2" type="ORF">D8674_004327</name>
</gene>
<keyword evidence="3" id="KW-1185">Reference proteome</keyword>
<dbReference type="Proteomes" id="UP000327157">
    <property type="component" value="Chromosome 10"/>
</dbReference>
<feature type="domain" description="NADP-dependent oxidoreductase" evidence="1">
    <location>
        <begin position="86"/>
        <end position="231"/>
    </location>
</feature>
<dbReference type="InterPro" id="IPR036812">
    <property type="entry name" value="NAD(P)_OxRdtase_dom_sf"/>
</dbReference>
<reference evidence="2 3" key="1">
    <citation type="submission" date="2019-09" db="EMBL/GenBank/DDBJ databases">
        <authorList>
            <person name="Ou C."/>
        </authorList>
    </citation>
    <scope>NUCLEOTIDE SEQUENCE [LARGE SCALE GENOMIC DNA]</scope>
    <source>
        <strain evidence="2">S2</strain>
        <tissue evidence="2">Leaf</tissue>
    </source>
</reference>
<dbReference type="InterPro" id="IPR023210">
    <property type="entry name" value="NADP_OxRdtase_dom"/>
</dbReference>
<evidence type="ECO:0000313" key="2">
    <source>
        <dbReference type="EMBL" id="KAB2603322.1"/>
    </source>
</evidence>
<name>A0A5N5FPZ7_9ROSA</name>
<evidence type="ECO:0000313" key="3">
    <source>
        <dbReference type="Proteomes" id="UP000327157"/>
    </source>
</evidence>
<protein>
    <submittedName>
        <fullName evidence="2">Non-functional NADPH-dependent codeinone reductase 2-like</fullName>
    </submittedName>
</protein>
<dbReference type="PANTHER" id="PTHR11732">
    <property type="entry name" value="ALDO/KETO REDUCTASE"/>
    <property type="match status" value="1"/>
</dbReference>
<comment type="caution">
    <text evidence="2">The sequence shown here is derived from an EMBL/GenBank/DDBJ whole genome shotgun (WGS) entry which is preliminary data.</text>
</comment>
<reference evidence="3" key="2">
    <citation type="submission" date="2019-10" db="EMBL/GenBank/DDBJ databases">
        <title>A de novo genome assembly of a pear dwarfing rootstock.</title>
        <authorList>
            <person name="Wang F."/>
            <person name="Wang J."/>
            <person name="Li S."/>
            <person name="Zhang Y."/>
            <person name="Fang M."/>
            <person name="Ma L."/>
            <person name="Zhao Y."/>
            <person name="Jiang S."/>
        </authorList>
    </citation>
    <scope>NUCLEOTIDE SEQUENCE [LARGE SCALE GENOMIC DNA]</scope>
</reference>
<proteinExistence type="predicted"/>
<sequence length="294" mass="33002">MANAPDVLATANKIPKVMLASSTGLRSMPLHWLRHSSEQVRASCSENSGILTAIKLGYGHFDTASMYSSEQTLGEAIQETLGLGLNLQLKYLDLYLIHWPIRYLMPMDFKAVWAAMEECQRLGLTKSIGLGNFSTKKIENILSFTTIPPYVNQKLRDFCKAIGIIVTAFSPLGGIGSSWGSNHVFKSKVLQEIAEEWGKTNAQVGIRCVYQAGATLAVKSYNKERLKQNLREDLVSANGPSHYKSLEDLWDGEPFDLCYVSTHGDGRFEFRLSFNIKERNTITKLRVSYKIYKF</sequence>
<dbReference type="Gene3D" id="3.20.20.100">
    <property type="entry name" value="NADP-dependent oxidoreductase domain"/>
    <property type="match status" value="2"/>
</dbReference>
<evidence type="ECO:0000259" key="1">
    <source>
        <dbReference type="Pfam" id="PF00248"/>
    </source>
</evidence>
<dbReference type="GO" id="GO:0016491">
    <property type="term" value="F:oxidoreductase activity"/>
    <property type="evidence" value="ECO:0007669"/>
    <property type="project" value="InterPro"/>
</dbReference>
<dbReference type="AlphaFoldDB" id="A0A5N5FPZ7"/>
<organism evidence="2 3">
    <name type="scientific">Pyrus ussuriensis x Pyrus communis</name>
    <dbReference type="NCBI Taxonomy" id="2448454"/>
    <lineage>
        <taxon>Eukaryota</taxon>
        <taxon>Viridiplantae</taxon>
        <taxon>Streptophyta</taxon>
        <taxon>Embryophyta</taxon>
        <taxon>Tracheophyta</taxon>
        <taxon>Spermatophyta</taxon>
        <taxon>Magnoliopsida</taxon>
        <taxon>eudicotyledons</taxon>
        <taxon>Gunneridae</taxon>
        <taxon>Pentapetalae</taxon>
        <taxon>rosids</taxon>
        <taxon>fabids</taxon>
        <taxon>Rosales</taxon>
        <taxon>Rosaceae</taxon>
        <taxon>Amygdaloideae</taxon>
        <taxon>Maleae</taxon>
        <taxon>Pyrus</taxon>
    </lineage>
</organism>
<dbReference type="OrthoDB" id="416253at2759"/>
<reference evidence="2 3" key="3">
    <citation type="submission" date="2019-11" db="EMBL/GenBank/DDBJ databases">
        <title>A de novo genome assembly of a pear dwarfing rootstock.</title>
        <authorList>
            <person name="Wang F."/>
            <person name="Wang J."/>
            <person name="Li S."/>
            <person name="Zhang Y."/>
            <person name="Fang M."/>
            <person name="Ma L."/>
            <person name="Zhao Y."/>
            <person name="Jiang S."/>
        </authorList>
    </citation>
    <scope>NUCLEOTIDE SEQUENCE [LARGE SCALE GENOMIC DNA]</scope>
    <source>
        <strain evidence="2">S2</strain>
        <tissue evidence="2">Leaf</tissue>
    </source>
</reference>
<accession>A0A5N5FPZ7</accession>
<dbReference type="SUPFAM" id="SSF51430">
    <property type="entry name" value="NAD(P)-linked oxidoreductase"/>
    <property type="match status" value="1"/>
</dbReference>